<name>K0KVB7_PHAOP</name>
<dbReference type="AlphaFoldDB" id="K0KVB7"/>
<feature type="region of interest" description="Disordered" evidence="1">
    <location>
        <begin position="268"/>
        <end position="332"/>
    </location>
</feature>
<feature type="compositionally biased region" description="Low complexity" evidence="1">
    <location>
        <begin position="319"/>
        <end position="332"/>
    </location>
</feature>
<reference evidence="2" key="2">
    <citation type="submission" date="2012-04" db="EMBL/GenBank/DDBJ databases">
        <authorList>
            <person name="Sharma P."/>
        </authorList>
    </citation>
    <scope>NUCLEOTIDE SEQUENCE</scope>
</reference>
<sequence length="332" mass="34495">QNRRMKHKRQSLMTKNGDEKGSGQSENGKDSMSDKGPSNLSSIGSPCSDQTSTSQDGSTPLTPMGGDGSKSDLCCGRTVSPAKSDSILMSEGENSMRHLHSPSTHVPSSTATPTTCSGNSISSPTTGDRTMDLSSVSEGLLSSSLSGVERTLNPLSGGKTTILTAGGVSEALSGRLNGSPSSRNSLSSVGSPSTTKSLSCIIDMNGTSRCHQPCNPVQCGTAGQPASPGGSYQTPSQAHAALQSRMQSASPSYQRSRLYANNYHHSDASSASSYFSTQNHRTSSPTMAPPYCYRTSPPTTHQQQSVIQSQHMDTSYGLSGASYKTSSSPSSS</sequence>
<feature type="compositionally biased region" description="Polar residues" evidence="1">
    <location>
        <begin position="101"/>
        <end position="128"/>
    </location>
</feature>
<accession>K0KVB7</accession>
<protein>
    <submittedName>
        <fullName evidence="2">Proboscipedia</fullName>
    </submittedName>
</protein>
<dbReference type="EMBL" id="HE805494">
    <property type="protein sequence ID" value="CCH51001.1"/>
    <property type="molecule type" value="mRNA"/>
</dbReference>
<evidence type="ECO:0000313" key="2">
    <source>
        <dbReference type="EMBL" id="CCH51001.1"/>
    </source>
</evidence>
<proteinExistence type="evidence at transcript level"/>
<feature type="compositionally biased region" description="Polar residues" evidence="1">
    <location>
        <begin position="296"/>
        <end position="317"/>
    </location>
</feature>
<feature type="non-terminal residue" evidence="2">
    <location>
        <position position="332"/>
    </location>
</feature>
<gene>
    <name evidence="2" type="primary">pb</name>
</gene>
<feature type="compositionally biased region" description="Polar residues" evidence="1">
    <location>
        <begin position="244"/>
        <end position="254"/>
    </location>
</feature>
<feature type="compositionally biased region" description="Polar residues" evidence="1">
    <location>
        <begin position="277"/>
        <end position="286"/>
    </location>
</feature>
<organism evidence="2">
    <name type="scientific">Phalangium opilio</name>
    <name type="common">Brown Daddy-long-legs</name>
    <dbReference type="NCBI Taxonomy" id="118624"/>
    <lineage>
        <taxon>Eukaryota</taxon>
        <taxon>Metazoa</taxon>
        <taxon>Ecdysozoa</taxon>
        <taxon>Arthropoda</taxon>
        <taxon>Chelicerata</taxon>
        <taxon>Arachnida</taxon>
        <taxon>Opiliones</taxon>
        <taxon>Palpatores</taxon>
        <taxon>Phalangioidea</taxon>
        <taxon>Phalangiidae</taxon>
        <taxon>Phalangium</taxon>
    </lineage>
</organism>
<evidence type="ECO:0000256" key="1">
    <source>
        <dbReference type="SAM" id="MobiDB-lite"/>
    </source>
</evidence>
<feature type="region of interest" description="Disordered" evidence="1">
    <location>
        <begin position="173"/>
        <end position="195"/>
    </location>
</feature>
<feature type="region of interest" description="Disordered" evidence="1">
    <location>
        <begin position="1"/>
        <end position="134"/>
    </location>
</feature>
<feature type="non-terminal residue" evidence="2">
    <location>
        <position position="1"/>
    </location>
</feature>
<feature type="compositionally biased region" description="Low complexity" evidence="1">
    <location>
        <begin position="173"/>
        <end position="193"/>
    </location>
</feature>
<reference evidence="2" key="1">
    <citation type="journal article" date="2012" name="Evol. Dev.">
        <title>Hox gene expression in the harvestman Phalangium opilio reveals divergent patterning of the chelicerate opisthosoma.</title>
        <authorList>
            <person name="Sharma P.P."/>
            <person name="Schwager E.E."/>
            <person name="Extavour C.G."/>
            <person name="Giribet G."/>
        </authorList>
    </citation>
    <scope>NUCLEOTIDE SEQUENCE</scope>
</reference>
<feature type="region of interest" description="Disordered" evidence="1">
    <location>
        <begin position="220"/>
        <end position="254"/>
    </location>
</feature>
<feature type="compositionally biased region" description="Basic and acidic residues" evidence="1">
    <location>
        <begin position="16"/>
        <end position="33"/>
    </location>
</feature>
<feature type="compositionally biased region" description="Polar residues" evidence="1">
    <location>
        <begin position="36"/>
        <end position="47"/>
    </location>
</feature>
<feature type="compositionally biased region" description="Low complexity" evidence="1">
    <location>
        <begin position="48"/>
        <end position="59"/>
    </location>
</feature>
<feature type="compositionally biased region" description="Basic residues" evidence="1">
    <location>
        <begin position="1"/>
        <end position="10"/>
    </location>
</feature>